<sequence>MSEIKEVKRSALLSLLALAMLFGFCFGAELKMVVVVLNGIQQGLSKNNLGEQQSCEPSMIRIEEEKKKCNQQSN</sequence>
<gene>
    <name evidence="1" type="ORF">CFP56_032194</name>
</gene>
<protein>
    <submittedName>
        <fullName evidence="1">Uncharacterized protein</fullName>
    </submittedName>
</protein>
<name>A0AAW0JI68_QUESU</name>
<comment type="caution">
    <text evidence="1">The sequence shown here is derived from an EMBL/GenBank/DDBJ whole genome shotgun (WGS) entry which is preliminary data.</text>
</comment>
<keyword evidence="2" id="KW-1185">Reference proteome</keyword>
<accession>A0AAW0JI68</accession>
<dbReference type="AlphaFoldDB" id="A0AAW0JI68"/>
<proteinExistence type="predicted"/>
<reference evidence="1 2" key="1">
    <citation type="journal article" date="2018" name="Sci. Data">
        <title>The draft genome sequence of cork oak.</title>
        <authorList>
            <person name="Ramos A.M."/>
            <person name="Usie A."/>
            <person name="Barbosa P."/>
            <person name="Barros P.M."/>
            <person name="Capote T."/>
            <person name="Chaves I."/>
            <person name="Simoes F."/>
            <person name="Abreu I."/>
            <person name="Carrasquinho I."/>
            <person name="Faro C."/>
            <person name="Guimaraes J.B."/>
            <person name="Mendonca D."/>
            <person name="Nobrega F."/>
            <person name="Rodrigues L."/>
            <person name="Saibo N.J.M."/>
            <person name="Varela M.C."/>
            <person name="Egas C."/>
            <person name="Matos J."/>
            <person name="Miguel C.M."/>
            <person name="Oliveira M.M."/>
            <person name="Ricardo C.P."/>
            <person name="Goncalves S."/>
        </authorList>
    </citation>
    <scope>NUCLEOTIDE SEQUENCE [LARGE SCALE GENOMIC DNA]</scope>
    <source>
        <strain evidence="2">cv. HL8</strain>
    </source>
</reference>
<dbReference type="Proteomes" id="UP000237347">
    <property type="component" value="Unassembled WGS sequence"/>
</dbReference>
<organism evidence="1 2">
    <name type="scientific">Quercus suber</name>
    <name type="common">Cork oak</name>
    <dbReference type="NCBI Taxonomy" id="58331"/>
    <lineage>
        <taxon>Eukaryota</taxon>
        <taxon>Viridiplantae</taxon>
        <taxon>Streptophyta</taxon>
        <taxon>Embryophyta</taxon>
        <taxon>Tracheophyta</taxon>
        <taxon>Spermatophyta</taxon>
        <taxon>Magnoliopsida</taxon>
        <taxon>eudicotyledons</taxon>
        <taxon>Gunneridae</taxon>
        <taxon>Pentapetalae</taxon>
        <taxon>rosids</taxon>
        <taxon>fabids</taxon>
        <taxon>Fagales</taxon>
        <taxon>Fagaceae</taxon>
        <taxon>Quercus</taxon>
    </lineage>
</organism>
<evidence type="ECO:0000313" key="2">
    <source>
        <dbReference type="Proteomes" id="UP000237347"/>
    </source>
</evidence>
<evidence type="ECO:0000313" key="1">
    <source>
        <dbReference type="EMBL" id="KAK7826402.1"/>
    </source>
</evidence>
<dbReference type="EMBL" id="PKMF04000547">
    <property type="protein sequence ID" value="KAK7826402.1"/>
    <property type="molecule type" value="Genomic_DNA"/>
</dbReference>